<comment type="caution">
    <text evidence="3">The sequence shown here is derived from an EMBL/GenBank/DDBJ whole genome shotgun (WGS) entry which is preliminary data.</text>
</comment>
<gene>
    <name evidence="3" type="ORF">FHU41_000881</name>
</gene>
<feature type="transmembrane region" description="Helical" evidence="2">
    <location>
        <begin position="35"/>
        <end position="61"/>
    </location>
</feature>
<keyword evidence="2" id="KW-0472">Membrane</keyword>
<keyword evidence="4" id="KW-1185">Reference proteome</keyword>
<proteinExistence type="predicted"/>
<dbReference type="RefSeq" id="WP_179388394.1">
    <property type="nucleotide sequence ID" value="NZ_JACBYQ010000001.1"/>
</dbReference>
<name>A0A7Y9LS96_9MICC</name>
<accession>A0A7Y9LS96</accession>
<evidence type="ECO:0000313" key="3">
    <source>
        <dbReference type="EMBL" id="NYE94660.1"/>
    </source>
</evidence>
<protein>
    <submittedName>
        <fullName evidence="3">Uncharacterized protein</fullName>
    </submittedName>
</protein>
<reference evidence="3 4" key="1">
    <citation type="submission" date="2020-07" db="EMBL/GenBank/DDBJ databases">
        <title>Sequencing the genomes of 1000 actinobacteria strains.</title>
        <authorList>
            <person name="Klenk H.-P."/>
        </authorList>
    </citation>
    <scope>NUCLEOTIDE SEQUENCE [LARGE SCALE GENOMIC DNA]</scope>
    <source>
        <strain evidence="3 4">DSM 102047</strain>
    </source>
</reference>
<evidence type="ECO:0000256" key="1">
    <source>
        <dbReference type="SAM" id="MobiDB-lite"/>
    </source>
</evidence>
<organism evidence="3 4">
    <name type="scientific">Psychromicrobium silvestre</name>
    <dbReference type="NCBI Taxonomy" id="1645614"/>
    <lineage>
        <taxon>Bacteria</taxon>
        <taxon>Bacillati</taxon>
        <taxon>Actinomycetota</taxon>
        <taxon>Actinomycetes</taxon>
        <taxon>Micrococcales</taxon>
        <taxon>Micrococcaceae</taxon>
        <taxon>Psychromicrobium</taxon>
    </lineage>
</organism>
<keyword evidence="2" id="KW-1133">Transmembrane helix</keyword>
<sequence length="214" mass="23919">MSGTTENLPKASDINTTDTAATSNSQHKWSARRHWITWASLLAGLIVISVAVTGFPLNAFWPAPTIPEANVVLTNPPPKLFSSAPRLDYPGATSDTKKAGWIYTQPNSLYGYHSDLKTLSLVLNIEIDQAPWIEGSPNKGKAVHLEHGFKNAQEGHTYTYGPITVKILKFWKPPYPWYEPPWPPYPTDYYQVTFDETKITWPANTASWQASESD</sequence>
<dbReference type="Proteomes" id="UP000521748">
    <property type="component" value="Unassembled WGS sequence"/>
</dbReference>
<evidence type="ECO:0000313" key="4">
    <source>
        <dbReference type="Proteomes" id="UP000521748"/>
    </source>
</evidence>
<dbReference type="EMBL" id="JACBYQ010000001">
    <property type="protein sequence ID" value="NYE94660.1"/>
    <property type="molecule type" value="Genomic_DNA"/>
</dbReference>
<keyword evidence="2" id="KW-0812">Transmembrane</keyword>
<evidence type="ECO:0000256" key="2">
    <source>
        <dbReference type="SAM" id="Phobius"/>
    </source>
</evidence>
<feature type="region of interest" description="Disordered" evidence="1">
    <location>
        <begin position="1"/>
        <end position="25"/>
    </location>
</feature>
<dbReference type="AlphaFoldDB" id="A0A7Y9LS96"/>